<protein>
    <recommendedName>
        <fullName evidence="1">diguanylate cyclase</fullName>
        <ecNumber evidence="1">2.7.7.65</ecNumber>
    </recommendedName>
</protein>
<dbReference type="InterPro" id="IPR029787">
    <property type="entry name" value="Nucleotide_cyclase"/>
</dbReference>
<proteinExistence type="predicted"/>
<evidence type="ECO:0000259" key="5">
    <source>
        <dbReference type="PROSITE" id="PS50887"/>
    </source>
</evidence>
<reference evidence="6 7" key="1">
    <citation type="submission" date="2020-12" db="EMBL/GenBank/DDBJ databases">
        <title>Novel Thalassolituus-related marine hydrocarbonoclastic bacteria mediated algae-derived hydrocarbons mineralization in twilight zone of the northern South China Sea.</title>
        <authorList>
            <person name="Dong C."/>
        </authorList>
    </citation>
    <scope>NUCLEOTIDE SEQUENCE [LARGE SCALE GENOMIC DNA]</scope>
    <source>
        <strain evidence="6 7">IMCC1826</strain>
    </source>
</reference>
<feature type="domain" description="HAMP" evidence="4">
    <location>
        <begin position="303"/>
        <end position="356"/>
    </location>
</feature>
<evidence type="ECO:0000256" key="2">
    <source>
        <dbReference type="SAM" id="Coils"/>
    </source>
</evidence>
<feature type="domain" description="GGDEF" evidence="5">
    <location>
        <begin position="403"/>
        <end position="535"/>
    </location>
</feature>
<dbReference type="EC" id="2.7.7.65" evidence="1"/>
<keyword evidence="3" id="KW-1133">Transmembrane helix</keyword>
<keyword evidence="3" id="KW-0812">Transmembrane</keyword>
<dbReference type="SUPFAM" id="SSF55073">
    <property type="entry name" value="Nucleotide cyclase"/>
    <property type="match status" value="1"/>
</dbReference>
<dbReference type="InterPro" id="IPR043128">
    <property type="entry name" value="Rev_trsase/Diguanyl_cyclase"/>
</dbReference>
<sequence>MTLNIAEQWAIRQFSTQVRLEKERSLQPIIREVALARQFAESQIIRDWARDEDNPEKLARALTEMESFRSNFADQSFFVALAGSGRYFHNNASNQYAGNEYRYTLKADNPDDQWFYSIIAQNRDMHLNVNPDIPLQVTKLWIDVLLRDGDRILGVVGTGLELTEYIRQISTTPEPGVHNFLIDHLGAVQVSNDLSQIDFASITKTAPEQKTIWQMFSREDAANLQQAMSHAQQTPGDVVSLRLVSDGDDHLAGIIYLPEIDWYVLTLVGFDTLMPTDAFVPVFILAGLCVVFALLAYNIAINRFILYPLSRLSTTMDDLRAGQNTTHERLHQGRDEIGRLMGHMQSMADQVQQSHDELEARVRQRTRELEEQTQTDPLTGLLNRRGMMQRLELEMERHRREGDTFGIIWLDLDDFKLVNDDFGHGTGDRALEATAAHIRASLRTYDYASRWGGDEFLILVRTDQPDIINGLGQRLCEGIRAVDVSGLPQPNHLTVSAGSCILRGDMDLNQLLACADKALYFAKGAGRNQYHPGLSCHSCPGCEHDGEPRQSD</sequence>
<dbReference type="SUPFAM" id="SSF158472">
    <property type="entry name" value="HAMP domain-like"/>
    <property type="match status" value="1"/>
</dbReference>
<dbReference type="Proteomes" id="UP000714380">
    <property type="component" value="Unassembled WGS sequence"/>
</dbReference>
<feature type="transmembrane region" description="Helical" evidence="3">
    <location>
        <begin position="278"/>
        <end position="301"/>
    </location>
</feature>
<evidence type="ECO:0000256" key="3">
    <source>
        <dbReference type="SAM" id="Phobius"/>
    </source>
</evidence>
<dbReference type="PROSITE" id="PS50887">
    <property type="entry name" value="GGDEF"/>
    <property type="match status" value="1"/>
</dbReference>
<dbReference type="Gene3D" id="6.10.340.10">
    <property type="match status" value="1"/>
</dbReference>
<evidence type="ECO:0000313" key="7">
    <source>
        <dbReference type="Proteomes" id="UP000714380"/>
    </source>
</evidence>
<keyword evidence="3" id="KW-0472">Membrane</keyword>
<comment type="caution">
    <text evidence="6">The sequence shown here is derived from an EMBL/GenBank/DDBJ whole genome shotgun (WGS) entry which is preliminary data.</text>
</comment>
<keyword evidence="2" id="KW-0175">Coiled coil</keyword>
<dbReference type="EMBL" id="JAEDAH010000002">
    <property type="protein sequence ID" value="MCA6062059.1"/>
    <property type="molecule type" value="Genomic_DNA"/>
</dbReference>
<dbReference type="Pfam" id="PF00672">
    <property type="entry name" value="HAMP"/>
    <property type="match status" value="1"/>
</dbReference>
<dbReference type="SMART" id="SM00304">
    <property type="entry name" value="HAMP"/>
    <property type="match status" value="1"/>
</dbReference>
<feature type="coiled-coil region" evidence="2">
    <location>
        <begin position="348"/>
        <end position="401"/>
    </location>
</feature>
<dbReference type="InterPro" id="IPR050469">
    <property type="entry name" value="Diguanylate_Cyclase"/>
</dbReference>
<dbReference type="Pfam" id="PF00990">
    <property type="entry name" value="GGDEF"/>
    <property type="match status" value="1"/>
</dbReference>
<dbReference type="PANTHER" id="PTHR45138:SF24">
    <property type="entry name" value="DIGUANYLATE CYCLASE DGCC-RELATED"/>
    <property type="match status" value="1"/>
</dbReference>
<dbReference type="PROSITE" id="PS50885">
    <property type="entry name" value="HAMP"/>
    <property type="match status" value="1"/>
</dbReference>
<dbReference type="CDD" id="cd01949">
    <property type="entry name" value="GGDEF"/>
    <property type="match status" value="1"/>
</dbReference>
<evidence type="ECO:0000259" key="4">
    <source>
        <dbReference type="PROSITE" id="PS50885"/>
    </source>
</evidence>
<dbReference type="RefSeq" id="WP_225670559.1">
    <property type="nucleotide sequence ID" value="NZ_JAEDAH010000002.1"/>
</dbReference>
<dbReference type="InterPro" id="IPR003660">
    <property type="entry name" value="HAMP_dom"/>
</dbReference>
<gene>
    <name evidence="6" type="ORF">I9W95_00400</name>
</gene>
<accession>A0ABS7ZK35</accession>
<dbReference type="SMART" id="SM00267">
    <property type="entry name" value="GGDEF"/>
    <property type="match status" value="1"/>
</dbReference>
<evidence type="ECO:0000313" key="6">
    <source>
        <dbReference type="EMBL" id="MCA6062059.1"/>
    </source>
</evidence>
<name>A0ABS7ZK35_9GAMM</name>
<evidence type="ECO:0000256" key="1">
    <source>
        <dbReference type="ARBA" id="ARBA00012528"/>
    </source>
</evidence>
<dbReference type="Gene3D" id="3.30.70.270">
    <property type="match status" value="1"/>
</dbReference>
<dbReference type="PANTHER" id="PTHR45138">
    <property type="entry name" value="REGULATORY COMPONENTS OF SENSORY TRANSDUCTION SYSTEM"/>
    <property type="match status" value="1"/>
</dbReference>
<dbReference type="CDD" id="cd06225">
    <property type="entry name" value="HAMP"/>
    <property type="match status" value="1"/>
</dbReference>
<keyword evidence="7" id="KW-1185">Reference proteome</keyword>
<dbReference type="NCBIfam" id="TIGR00254">
    <property type="entry name" value="GGDEF"/>
    <property type="match status" value="1"/>
</dbReference>
<dbReference type="InterPro" id="IPR000160">
    <property type="entry name" value="GGDEF_dom"/>
</dbReference>
<organism evidence="6 7">
    <name type="scientific">Thalassolituus marinus</name>
    <dbReference type="NCBI Taxonomy" id="671053"/>
    <lineage>
        <taxon>Bacteria</taxon>
        <taxon>Pseudomonadati</taxon>
        <taxon>Pseudomonadota</taxon>
        <taxon>Gammaproteobacteria</taxon>
        <taxon>Oceanospirillales</taxon>
        <taxon>Oceanospirillaceae</taxon>
        <taxon>Thalassolituus</taxon>
    </lineage>
</organism>